<evidence type="ECO:0000256" key="3">
    <source>
        <dbReference type="ARBA" id="ARBA00022475"/>
    </source>
</evidence>
<reference evidence="9 10" key="1">
    <citation type="journal article" date="2016" name="Nat. Commun.">
        <title>Thousands of microbial genomes shed light on interconnected biogeochemical processes in an aquifer system.</title>
        <authorList>
            <person name="Anantharaman K."/>
            <person name="Brown C.T."/>
            <person name="Hug L.A."/>
            <person name="Sharon I."/>
            <person name="Castelle C.J."/>
            <person name="Probst A.J."/>
            <person name="Thomas B.C."/>
            <person name="Singh A."/>
            <person name="Wilkins M.J."/>
            <person name="Karaoz U."/>
            <person name="Brodie E.L."/>
            <person name="Williams K.H."/>
            <person name="Hubbard S.S."/>
            <person name="Banfield J.F."/>
        </authorList>
    </citation>
    <scope>NUCLEOTIDE SEQUENCE [LARGE SCALE GENOMIC DNA]</scope>
</reference>
<dbReference type="Gene3D" id="1.10.3720.10">
    <property type="entry name" value="MetI-like"/>
    <property type="match status" value="1"/>
</dbReference>
<dbReference type="InterPro" id="IPR000515">
    <property type="entry name" value="MetI-like"/>
</dbReference>
<keyword evidence="4 7" id="KW-0812">Transmembrane</keyword>
<dbReference type="PANTHER" id="PTHR43163:SF3">
    <property type="entry name" value="PEPTIDE ABC TRANSPORTER PERMEASE PROTEIN"/>
    <property type="match status" value="1"/>
</dbReference>
<dbReference type="PANTHER" id="PTHR43163">
    <property type="entry name" value="DIPEPTIDE TRANSPORT SYSTEM PERMEASE PROTEIN DPPB-RELATED"/>
    <property type="match status" value="1"/>
</dbReference>
<evidence type="ECO:0000313" key="9">
    <source>
        <dbReference type="EMBL" id="OGM33358.1"/>
    </source>
</evidence>
<dbReference type="SUPFAM" id="SSF161098">
    <property type="entry name" value="MetI-like"/>
    <property type="match status" value="1"/>
</dbReference>
<dbReference type="STRING" id="1802505.A3D01_00425"/>
<evidence type="ECO:0000259" key="8">
    <source>
        <dbReference type="PROSITE" id="PS50928"/>
    </source>
</evidence>
<dbReference type="GO" id="GO:0005886">
    <property type="term" value="C:plasma membrane"/>
    <property type="evidence" value="ECO:0007669"/>
    <property type="project" value="UniProtKB-SubCell"/>
</dbReference>
<feature type="domain" description="ABC transmembrane type-1" evidence="8">
    <location>
        <begin position="94"/>
        <end position="299"/>
    </location>
</feature>
<dbReference type="Pfam" id="PF19300">
    <property type="entry name" value="BPD_transp_1_N"/>
    <property type="match status" value="1"/>
</dbReference>
<feature type="transmembrane region" description="Helical" evidence="7">
    <location>
        <begin position="286"/>
        <end position="306"/>
    </location>
</feature>
<feature type="transmembrane region" description="Helical" evidence="7">
    <location>
        <begin position="94"/>
        <end position="118"/>
    </location>
</feature>
<protein>
    <recommendedName>
        <fullName evidence="8">ABC transmembrane type-1 domain-containing protein</fullName>
    </recommendedName>
</protein>
<dbReference type="Proteomes" id="UP000177169">
    <property type="component" value="Unassembled WGS sequence"/>
</dbReference>
<dbReference type="PROSITE" id="PS50928">
    <property type="entry name" value="ABC_TM1"/>
    <property type="match status" value="1"/>
</dbReference>
<dbReference type="InterPro" id="IPR035906">
    <property type="entry name" value="MetI-like_sf"/>
</dbReference>
<accession>A0A1F7Z351</accession>
<feature type="transmembrane region" description="Helical" evidence="7">
    <location>
        <begin position="234"/>
        <end position="255"/>
    </location>
</feature>
<evidence type="ECO:0000256" key="4">
    <source>
        <dbReference type="ARBA" id="ARBA00022692"/>
    </source>
</evidence>
<sequence length="314" mass="34422">MLQIIRRATSTLLMLVIFTMFVFLATEVLPGDAASHLLGSEATPENLAIERHKLGLDRPAYVRYFDWALNYLEGDMGTSYTWSYPIAPIVGRRIVNSILLTGMALLFSIPLAILLGVIAGKNHGRRLDNLISNVTLVAFSLPEFVTGIFLITLFSVTIRLFPATSSLAPDFTWTEWMKAAILPTLTLTFATIGYIVRLTRSSIINEMAKEYITTARAKGLREPTIVYRHALKNAIIPVIPAIGINAGWMFGGLVLTETVFAYPGIGSLFATAIANRDIPLIQAASIIVYFGYALTSILCDAIVIALNPKLRGAR</sequence>
<feature type="transmembrane region" description="Helical" evidence="7">
    <location>
        <begin position="12"/>
        <end position="29"/>
    </location>
</feature>
<keyword evidence="2 7" id="KW-0813">Transport</keyword>
<evidence type="ECO:0000256" key="5">
    <source>
        <dbReference type="ARBA" id="ARBA00022989"/>
    </source>
</evidence>
<organism evidence="9 10">
    <name type="scientific">Candidatus Woesebacteria bacterium RIFCSPHIGHO2_02_FULL_39_13</name>
    <dbReference type="NCBI Taxonomy" id="1802505"/>
    <lineage>
        <taxon>Bacteria</taxon>
        <taxon>Candidatus Woeseibacteriota</taxon>
    </lineage>
</organism>
<comment type="caution">
    <text evidence="9">The sequence shown here is derived from an EMBL/GenBank/DDBJ whole genome shotgun (WGS) entry which is preliminary data.</text>
</comment>
<dbReference type="CDD" id="cd06261">
    <property type="entry name" value="TM_PBP2"/>
    <property type="match status" value="1"/>
</dbReference>
<evidence type="ECO:0000256" key="2">
    <source>
        <dbReference type="ARBA" id="ARBA00022448"/>
    </source>
</evidence>
<dbReference type="GO" id="GO:0055085">
    <property type="term" value="P:transmembrane transport"/>
    <property type="evidence" value="ECO:0007669"/>
    <property type="project" value="InterPro"/>
</dbReference>
<evidence type="ECO:0000256" key="6">
    <source>
        <dbReference type="ARBA" id="ARBA00023136"/>
    </source>
</evidence>
<keyword evidence="3" id="KW-1003">Cell membrane</keyword>
<name>A0A1F7Z351_9BACT</name>
<keyword evidence="6 7" id="KW-0472">Membrane</keyword>
<comment type="subcellular location">
    <subcellularLocation>
        <location evidence="1 7">Cell membrane</location>
        <topology evidence="1 7">Multi-pass membrane protein</topology>
    </subcellularLocation>
</comment>
<gene>
    <name evidence="9" type="ORF">A3D01_00425</name>
</gene>
<evidence type="ECO:0000256" key="7">
    <source>
        <dbReference type="RuleBase" id="RU363032"/>
    </source>
</evidence>
<evidence type="ECO:0000256" key="1">
    <source>
        <dbReference type="ARBA" id="ARBA00004651"/>
    </source>
</evidence>
<keyword evidence="5 7" id="KW-1133">Transmembrane helix</keyword>
<feature type="transmembrane region" description="Helical" evidence="7">
    <location>
        <begin position="176"/>
        <end position="196"/>
    </location>
</feature>
<proteinExistence type="inferred from homology"/>
<comment type="similarity">
    <text evidence="7">Belongs to the binding-protein-dependent transport system permease family.</text>
</comment>
<evidence type="ECO:0000313" key="10">
    <source>
        <dbReference type="Proteomes" id="UP000177169"/>
    </source>
</evidence>
<dbReference type="InterPro" id="IPR045621">
    <property type="entry name" value="BPD_transp_1_N"/>
</dbReference>
<dbReference type="AlphaFoldDB" id="A0A1F7Z351"/>
<dbReference type="Pfam" id="PF00528">
    <property type="entry name" value="BPD_transp_1"/>
    <property type="match status" value="1"/>
</dbReference>
<dbReference type="EMBL" id="MGGR01000019">
    <property type="protein sequence ID" value="OGM33358.1"/>
    <property type="molecule type" value="Genomic_DNA"/>
</dbReference>
<feature type="transmembrane region" description="Helical" evidence="7">
    <location>
        <begin position="130"/>
        <end position="156"/>
    </location>
</feature>